<evidence type="ECO:0000256" key="4">
    <source>
        <dbReference type="ARBA" id="ARBA00022759"/>
    </source>
</evidence>
<dbReference type="PANTHER" id="PTHR34072:SF59">
    <property type="entry name" value="CCHC-TYPE INTEGRASE"/>
    <property type="match status" value="1"/>
</dbReference>
<dbReference type="InterPro" id="IPR043502">
    <property type="entry name" value="DNA/RNA_pol_sf"/>
</dbReference>
<keyword evidence="3" id="KW-0540">Nuclease</keyword>
<dbReference type="Gene3D" id="3.30.70.270">
    <property type="match status" value="1"/>
</dbReference>
<evidence type="ECO:0000256" key="2">
    <source>
        <dbReference type="ARBA" id="ARBA00022695"/>
    </source>
</evidence>
<organism evidence="8 9">
    <name type="scientific">Gossypium australe</name>
    <dbReference type="NCBI Taxonomy" id="47621"/>
    <lineage>
        <taxon>Eukaryota</taxon>
        <taxon>Viridiplantae</taxon>
        <taxon>Streptophyta</taxon>
        <taxon>Embryophyta</taxon>
        <taxon>Tracheophyta</taxon>
        <taxon>Spermatophyta</taxon>
        <taxon>Magnoliopsida</taxon>
        <taxon>eudicotyledons</taxon>
        <taxon>Gunneridae</taxon>
        <taxon>Pentapetalae</taxon>
        <taxon>rosids</taxon>
        <taxon>malvids</taxon>
        <taxon>Malvales</taxon>
        <taxon>Malvaceae</taxon>
        <taxon>Malvoideae</taxon>
        <taxon>Gossypium</taxon>
    </lineage>
</organism>
<keyword evidence="2" id="KW-0548">Nucleotidyltransferase</keyword>
<proteinExistence type="predicted"/>
<sequence length="248" mass="29331">MDLRSRYYQIKIKGDDVSKTVFWSRVDPIKVKAVLEWNSPKNIYEVHSFLGLARYYRRFRGNVIVYASRQLKPHERNYPTHDLELVAVVLALKLWRHYLYGEKCHIFFDQKILKYLMTQKDLNLRQKRWLELLKDYDLTIKYNLGKANIVANALSRKTMVALLSLQAKVTMSDNGALWVELVVKPTHLSQILEEQMKDIQCDWFKQRMMFGKATNFSIGKDGEIIYMNRMFVPVGNGLRKKLLKEAHQ</sequence>
<keyword evidence="9" id="KW-1185">Reference proteome</keyword>
<protein>
    <submittedName>
        <fullName evidence="8">Integrase</fullName>
    </submittedName>
</protein>
<reference evidence="8" key="1">
    <citation type="submission" date="2019-08" db="EMBL/GenBank/DDBJ databases">
        <authorList>
            <person name="Liu F."/>
        </authorList>
    </citation>
    <scope>NUCLEOTIDE SEQUENCE [LARGE SCALE GENOMIC DNA]</scope>
    <source>
        <strain evidence="8">PA1801</strain>
        <tissue evidence="8">Leaf</tissue>
    </source>
</reference>
<dbReference type="Proteomes" id="UP000325315">
    <property type="component" value="Unassembled WGS sequence"/>
</dbReference>
<dbReference type="InterPro" id="IPR041373">
    <property type="entry name" value="RT_RNaseH"/>
</dbReference>
<name>A0A5B6X2D3_9ROSI</name>
<keyword evidence="4" id="KW-0255">Endonuclease</keyword>
<dbReference type="GO" id="GO:0003964">
    <property type="term" value="F:RNA-directed DNA polymerase activity"/>
    <property type="evidence" value="ECO:0007669"/>
    <property type="project" value="UniProtKB-KW"/>
</dbReference>
<dbReference type="GO" id="GO:0016787">
    <property type="term" value="F:hydrolase activity"/>
    <property type="evidence" value="ECO:0007669"/>
    <property type="project" value="UniProtKB-KW"/>
</dbReference>
<evidence type="ECO:0000256" key="6">
    <source>
        <dbReference type="ARBA" id="ARBA00022918"/>
    </source>
</evidence>
<evidence type="ECO:0000256" key="5">
    <source>
        <dbReference type="ARBA" id="ARBA00022801"/>
    </source>
</evidence>
<keyword evidence="5" id="KW-0378">Hydrolase</keyword>
<keyword evidence="6" id="KW-0695">RNA-directed DNA polymerase</keyword>
<accession>A0A5B6X2D3</accession>
<gene>
    <name evidence="8" type="ORF">EPI10_032134</name>
</gene>
<dbReference type="AlphaFoldDB" id="A0A5B6X2D3"/>
<evidence type="ECO:0000313" key="9">
    <source>
        <dbReference type="Proteomes" id="UP000325315"/>
    </source>
</evidence>
<feature type="domain" description="Reverse transcriptase RNase H-like" evidence="7">
    <location>
        <begin position="62"/>
        <end position="136"/>
    </location>
</feature>
<dbReference type="EMBL" id="SMMG02000001">
    <property type="protein sequence ID" value="KAA3488371.1"/>
    <property type="molecule type" value="Genomic_DNA"/>
</dbReference>
<dbReference type="SUPFAM" id="SSF56672">
    <property type="entry name" value="DNA/RNA polymerases"/>
    <property type="match status" value="1"/>
</dbReference>
<dbReference type="OrthoDB" id="1738613at2759"/>
<keyword evidence="1" id="KW-0808">Transferase</keyword>
<evidence type="ECO:0000256" key="3">
    <source>
        <dbReference type="ARBA" id="ARBA00022722"/>
    </source>
</evidence>
<dbReference type="Pfam" id="PF17917">
    <property type="entry name" value="RT_RNaseH"/>
    <property type="match status" value="1"/>
</dbReference>
<evidence type="ECO:0000259" key="7">
    <source>
        <dbReference type="Pfam" id="PF17917"/>
    </source>
</evidence>
<dbReference type="CDD" id="cd09274">
    <property type="entry name" value="RNase_HI_RT_Ty3"/>
    <property type="match status" value="1"/>
</dbReference>
<dbReference type="GO" id="GO:0004519">
    <property type="term" value="F:endonuclease activity"/>
    <property type="evidence" value="ECO:0007669"/>
    <property type="project" value="UniProtKB-KW"/>
</dbReference>
<evidence type="ECO:0000313" key="8">
    <source>
        <dbReference type="EMBL" id="KAA3488371.1"/>
    </source>
</evidence>
<dbReference type="InterPro" id="IPR043128">
    <property type="entry name" value="Rev_trsase/Diguanyl_cyclase"/>
</dbReference>
<dbReference type="PANTHER" id="PTHR34072">
    <property type="entry name" value="ENZYMATIC POLYPROTEIN-RELATED"/>
    <property type="match status" value="1"/>
</dbReference>
<evidence type="ECO:0000256" key="1">
    <source>
        <dbReference type="ARBA" id="ARBA00022679"/>
    </source>
</evidence>
<comment type="caution">
    <text evidence="8">The sequence shown here is derived from an EMBL/GenBank/DDBJ whole genome shotgun (WGS) entry which is preliminary data.</text>
</comment>